<dbReference type="RefSeq" id="WP_262845210.1">
    <property type="nucleotide sequence ID" value="NZ_JANZYP010000037.1"/>
</dbReference>
<dbReference type="EMBL" id="JBHSFN010000025">
    <property type="protein sequence ID" value="MFC4590754.1"/>
    <property type="molecule type" value="Genomic_DNA"/>
</dbReference>
<evidence type="ECO:0000313" key="1">
    <source>
        <dbReference type="EMBL" id="MFC4590754.1"/>
    </source>
</evidence>
<gene>
    <name evidence="1" type="ORF">ACFO8L_31980</name>
</gene>
<sequence length="127" mass="13198">MDPTVLAAIISALVGGVAGEAGKSAWASLTALARDRFGRDSPEAAALEAAPAGDTREIAGILVDRAEADPEFRESLASWTAETGKIIQRSHDVSNTISGDARIHGTVIQAGDIFGSIDLGSRRDPDR</sequence>
<reference evidence="2" key="1">
    <citation type="journal article" date="2019" name="Int. J. Syst. Evol. Microbiol.">
        <title>The Global Catalogue of Microorganisms (GCM) 10K type strain sequencing project: providing services to taxonomists for standard genome sequencing and annotation.</title>
        <authorList>
            <consortium name="The Broad Institute Genomics Platform"/>
            <consortium name="The Broad Institute Genome Sequencing Center for Infectious Disease"/>
            <person name="Wu L."/>
            <person name="Ma J."/>
        </authorList>
    </citation>
    <scope>NUCLEOTIDE SEQUENCE [LARGE SCALE GENOMIC DNA]</scope>
    <source>
        <strain evidence="2">CCUG 49560</strain>
    </source>
</reference>
<protein>
    <submittedName>
        <fullName evidence="1">Uncharacterized protein</fullName>
    </submittedName>
</protein>
<keyword evidence="2" id="KW-1185">Reference proteome</keyword>
<name>A0ABV9ERW6_9ACTN</name>
<accession>A0ABV9ERW6</accession>
<comment type="caution">
    <text evidence="1">The sequence shown here is derived from an EMBL/GenBank/DDBJ whole genome shotgun (WGS) entry which is preliminary data.</text>
</comment>
<evidence type="ECO:0000313" key="2">
    <source>
        <dbReference type="Proteomes" id="UP001595891"/>
    </source>
</evidence>
<organism evidence="1 2">
    <name type="scientific">Sphaerisporangium corydalis</name>
    <dbReference type="NCBI Taxonomy" id="1441875"/>
    <lineage>
        <taxon>Bacteria</taxon>
        <taxon>Bacillati</taxon>
        <taxon>Actinomycetota</taxon>
        <taxon>Actinomycetes</taxon>
        <taxon>Streptosporangiales</taxon>
        <taxon>Streptosporangiaceae</taxon>
        <taxon>Sphaerisporangium</taxon>
    </lineage>
</organism>
<proteinExistence type="predicted"/>
<dbReference type="Proteomes" id="UP001595891">
    <property type="component" value="Unassembled WGS sequence"/>
</dbReference>